<keyword evidence="3" id="KW-1185">Reference proteome</keyword>
<feature type="transmembrane region" description="Helical" evidence="1">
    <location>
        <begin position="21"/>
        <end position="43"/>
    </location>
</feature>
<organism evidence="2 3">
    <name type="scientific">Candidatus Brocadia sinica JPN1</name>
    <dbReference type="NCBI Taxonomy" id="1197129"/>
    <lineage>
        <taxon>Bacteria</taxon>
        <taxon>Pseudomonadati</taxon>
        <taxon>Planctomycetota</taxon>
        <taxon>Candidatus Brocadiia</taxon>
        <taxon>Candidatus Brocadiales</taxon>
        <taxon>Candidatus Brocadiaceae</taxon>
        <taxon>Candidatus Brocadia</taxon>
    </lineage>
</organism>
<evidence type="ECO:0000313" key="2">
    <source>
        <dbReference type="EMBL" id="GAN34943.1"/>
    </source>
</evidence>
<gene>
    <name evidence="2" type="ORF">BROSI_A3487</name>
</gene>
<sequence length="1043" mass="121572">MKRIDIKEFLRSFTVRPNGALNVFLGAGASVQAGIPTAGMLIWQFKRMLYCQANNIKEEKFKDLESERNQNTIQSYFDLKGGYPERYSQEEYSAYFEHCFPKSINRKYFMQKIVEGRNPSIGHKCLGALFDCKKVNHIWTTNFDELIENGIKSVNNASSFEVISIDNQRQLANLNNYPRVVKLHGDYRYDKLQNTVDELQTLEKDLHKYFADVQSKTGLIVIGYGGNDQSIMSAFEKTLEADNPFPFGLYWCVRTGQKTNKKVIEFIEKVHQKNKEKLAAFIEIDSFDDFLYELYKTNNLANDHIENIAKSRFEKRKAFTAPQIGTSFTPIKLNAIKAKTYPKSIYSFKTDLKGGKDDWDKLREIIKDQPVSAALTNENTVAFASVNDIKKLFSHTLKSEITTVDIDDKLIYRQESFYLGMLYDLIEHNLLKKFKLEKVPNNRLRKYYSKNYKLNTEELQKSKIKTSLSVYEAFEIQIEFHNKELFLIILPSIHIDDKAGLSRFEKQEIANKIISKRWNRMVNNQLRFWLGLLKNDNTNIEFSIDSFKIDLEEKFSGVGSFTSSYYIFKGAFISNEPKLSFHISDSNYKTVHPLKGLKNFGPLDYSFESKQTNQQAIKLGIITPISGMQRILKHLNELNNEIRAATEKEYLTDYYPFSNIYKRYLDIPQNKDSKFLELVNEAEVNKLNHLEFYDFLKRKIDYFYTIRGEFDVLVLYFPKGWTKFRELKNDSVYFDLHDSIKLYCAKKNIKIQFVEDKSIDYLDPAKVKWWLSLGLYVKANGLPWRNVVVNESTAFVGLDFAVQRINNSNKYVLGSSQIFDSSGQGLRFLLQPIEHPVFIGKNPFMSKEDARRMILKLKEAYFRIDGNSKLEKLVVHKVLHYTNDEMTGISEALEGIENIELLQIQKYSKWRAIRGDIDRYTGKVKTDPHNFPIQRGTVIQLDDFSFLLWTHGSVQEDDVAGRHMNYYQGKRGIPAPLLIRRFRGTDPIEMTVRDILSLTKMNWNGGELYKTLPVTLDFSKRLSKYAKQAETLQAIPYDFRFFM</sequence>
<dbReference type="RefSeq" id="WP_052564896.1">
    <property type="nucleotide sequence ID" value="NZ_BAFN01000001.1"/>
</dbReference>
<dbReference type="Gene3D" id="3.30.420.10">
    <property type="entry name" value="Ribonuclease H-like superfamily/Ribonuclease H"/>
    <property type="match status" value="1"/>
</dbReference>
<accession>A0ABQ0K1L1</accession>
<dbReference type="EMBL" id="BAFN01000001">
    <property type="protein sequence ID" value="GAN34943.1"/>
    <property type="molecule type" value="Genomic_DNA"/>
</dbReference>
<dbReference type="InterPro" id="IPR029035">
    <property type="entry name" value="DHS-like_NAD/FAD-binding_dom"/>
</dbReference>
<dbReference type="SUPFAM" id="SSF53098">
    <property type="entry name" value="Ribonuclease H-like"/>
    <property type="match status" value="1"/>
</dbReference>
<dbReference type="InterPro" id="IPR012337">
    <property type="entry name" value="RNaseH-like_sf"/>
</dbReference>
<dbReference type="Pfam" id="PF13289">
    <property type="entry name" value="SIR2_2"/>
    <property type="match status" value="1"/>
</dbReference>
<dbReference type="Gene3D" id="3.40.50.1220">
    <property type="entry name" value="TPP-binding domain"/>
    <property type="match status" value="1"/>
</dbReference>
<reference evidence="3" key="1">
    <citation type="journal article" date="2015" name="Genome Announc.">
        <title>Draft Genome Sequence of an Anaerobic Ammonium-Oxidizing Bacterium, "Candidatus Brocadia sinica".</title>
        <authorList>
            <person name="Oshiki M."/>
            <person name="Shinyako-Hata K."/>
            <person name="Satoh H."/>
            <person name="Okabe S."/>
        </authorList>
    </citation>
    <scope>NUCLEOTIDE SEQUENCE [LARGE SCALE GENOMIC DNA]</scope>
    <source>
        <strain evidence="3">JPN1</strain>
    </source>
</reference>
<dbReference type="InterPro" id="IPR036397">
    <property type="entry name" value="RNaseH_sf"/>
</dbReference>
<evidence type="ECO:0000313" key="3">
    <source>
        <dbReference type="Proteomes" id="UP000032309"/>
    </source>
</evidence>
<keyword evidence="1" id="KW-0472">Membrane</keyword>
<dbReference type="SUPFAM" id="SSF52467">
    <property type="entry name" value="DHS-like NAD/FAD-binding domain"/>
    <property type="match status" value="1"/>
</dbReference>
<evidence type="ECO:0008006" key="4">
    <source>
        <dbReference type="Google" id="ProtNLM"/>
    </source>
</evidence>
<dbReference type="Proteomes" id="UP000032309">
    <property type="component" value="Unassembled WGS sequence"/>
</dbReference>
<keyword evidence="1" id="KW-0812">Transmembrane</keyword>
<proteinExistence type="predicted"/>
<comment type="caution">
    <text evidence="2">The sequence shown here is derived from an EMBL/GenBank/DDBJ whole genome shotgun (WGS) entry which is preliminary data.</text>
</comment>
<evidence type="ECO:0000256" key="1">
    <source>
        <dbReference type="SAM" id="Phobius"/>
    </source>
</evidence>
<protein>
    <recommendedName>
        <fullName evidence="4">SIR2-like domain-containing protein</fullName>
    </recommendedName>
</protein>
<keyword evidence="1" id="KW-1133">Transmembrane helix</keyword>
<dbReference type="CDD" id="cd04659">
    <property type="entry name" value="Piwi_piwi-like_ProArk"/>
    <property type="match status" value="1"/>
</dbReference>
<name>A0ABQ0K1L1_9BACT</name>